<evidence type="ECO:0000256" key="2">
    <source>
        <dbReference type="SAM" id="SignalP"/>
    </source>
</evidence>
<proteinExistence type="predicted"/>
<protein>
    <submittedName>
        <fullName evidence="3">Glycoside hydrolase family 88 protein</fullName>
    </submittedName>
</protein>
<dbReference type="InterPro" id="IPR052043">
    <property type="entry name" value="PolySaccharide_Degr_Enz"/>
</dbReference>
<comment type="caution">
    <text evidence="3">The sequence shown here is derived from an EMBL/GenBank/DDBJ whole genome shotgun (WGS) entry which is preliminary data.</text>
</comment>
<dbReference type="Proteomes" id="UP000638014">
    <property type="component" value="Unassembled WGS sequence"/>
</dbReference>
<evidence type="ECO:0000256" key="1">
    <source>
        <dbReference type="ARBA" id="ARBA00022801"/>
    </source>
</evidence>
<dbReference type="InterPro" id="IPR012341">
    <property type="entry name" value="6hp_glycosidase-like_sf"/>
</dbReference>
<dbReference type="InterPro" id="IPR008928">
    <property type="entry name" value="6-hairpin_glycosidase_sf"/>
</dbReference>
<dbReference type="SUPFAM" id="SSF48208">
    <property type="entry name" value="Six-hairpin glycosidases"/>
    <property type="match status" value="1"/>
</dbReference>
<organism evidence="3 4">
    <name type="scientific">Neiella litorisoli</name>
    <dbReference type="NCBI Taxonomy" id="2771431"/>
    <lineage>
        <taxon>Bacteria</taxon>
        <taxon>Pseudomonadati</taxon>
        <taxon>Pseudomonadota</taxon>
        <taxon>Gammaproteobacteria</taxon>
        <taxon>Alteromonadales</taxon>
        <taxon>Echinimonadaceae</taxon>
        <taxon>Neiella</taxon>
    </lineage>
</organism>
<feature type="chain" id="PRO_5035244172" evidence="2">
    <location>
        <begin position="33"/>
        <end position="411"/>
    </location>
</feature>
<dbReference type="Pfam" id="PF07470">
    <property type="entry name" value="Glyco_hydro_88"/>
    <property type="match status" value="1"/>
</dbReference>
<keyword evidence="4" id="KW-1185">Reference proteome</keyword>
<dbReference type="PROSITE" id="PS51257">
    <property type="entry name" value="PROKAR_LIPOPROTEIN"/>
    <property type="match status" value="1"/>
</dbReference>
<dbReference type="GO" id="GO:0016787">
    <property type="term" value="F:hydrolase activity"/>
    <property type="evidence" value="ECO:0007669"/>
    <property type="project" value="UniProtKB-KW"/>
</dbReference>
<evidence type="ECO:0000313" key="4">
    <source>
        <dbReference type="Proteomes" id="UP000638014"/>
    </source>
</evidence>
<dbReference type="Gene3D" id="1.50.10.10">
    <property type="match status" value="1"/>
</dbReference>
<accession>A0A8J6QMX4</accession>
<name>A0A8J6QMX4_9GAMM</name>
<dbReference type="EMBL" id="JACXAF010000041">
    <property type="protein sequence ID" value="MBD1391452.1"/>
    <property type="molecule type" value="Genomic_DNA"/>
</dbReference>
<dbReference type="RefSeq" id="WP_191146498.1">
    <property type="nucleotide sequence ID" value="NZ_JACXAF010000041.1"/>
</dbReference>
<dbReference type="InterPro" id="IPR010905">
    <property type="entry name" value="Glyco_hydro_88"/>
</dbReference>
<keyword evidence="1 3" id="KW-0378">Hydrolase</keyword>
<reference evidence="3" key="1">
    <citation type="submission" date="2020-09" db="EMBL/GenBank/DDBJ databases">
        <title>A novel bacterium of genus Neiella, isolated from South China Sea.</title>
        <authorList>
            <person name="Huang H."/>
            <person name="Mo K."/>
            <person name="Hu Y."/>
        </authorList>
    </citation>
    <scope>NUCLEOTIDE SEQUENCE</scope>
    <source>
        <strain evidence="3">HB171785</strain>
    </source>
</reference>
<dbReference type="PANTHER" id="PTHR33886:SF8">
    <property type="entry name" value="UNSATURATED RHAMNOGALACTURONAN HYDROLASE (EUROFUNG)"/>
    <property type="match status" value="1"/>
</dbReference>
<gene>
    <name evidence="3" type="ORF">IC617_18665</name>
</gene>
<dbReference type="GO" id="GO:0005975">
    <property type="term" value="P:carbohydrate metabolic process"/>
    <property type="evidence" value="ECO:0007669"/>
    <property type="project" value="InterPro"/>
</dbReference>
<evidence type="ECO:0000313" key="3">
    <source>
        <dbReference type="EMBL" id="MBD1391452.1"/>
    </source>
</evidence>
<feature type="signal peptide" evidence="2">
    <location>
        <begin position="1"/>
        <end position="32"/>
    </location>
</feature>
<sequence length="411" mass="46457">MITKVINSKTTSRKFIVSSLSLALAVAIGGCANTSSPAATTVESSYQQARLVQLSAHDIGHRASEWQINHLDNLDYLAERYWNSSSKPTGWIQAAFYIGLTRWVETTEDKAMLEHIEQMAKAQNYGLRVDRFKHADDHAIGQTYLWLTEQTGNTDAYGPTQALFDKILASPSDVSLEMDEDAEPKRYAFESPCQDRWCWSDALFMAPRTWLKLSNVTQDPKYFEFADKEFWDTVDYLFSEKYGLFFRDSRYFEMKSDNGKPVFWSRGNGWVFAALPLIIDDLPADHPSRDKYIELYKKNADGLQRIQNSNGYWSASLLDPNKVKTPEVSGTGFITFGLAWGVNNGILTEAKYKTAVEKGWQAIEQAVEPSGKVNWVQQVGKSPDPVQQHETQFYGVGAVLLAAAEMTKWQG</sequence>
<keyword evidence="2" id="KW-0732">Signal</keyword>
<dbReference type="PANTHER" id="PTHR33886">
    <property type="entry name" value="UNSATURATED RHAMNOGALACTURONAN HYDROLASE (EUROFUNG)"/>
    <property type="match status" value="1"/>
</dbReference>
<dbReference type="AlphaFoldDB" id="A0A8J6QMX4"/>